<dbReference type="GO" id="GO:0016491">
    <property type="term" value="F:oxidoreductase activity"/>
    <property type="evidence" value="ECO:0007669"/>
    <property type="project" value="UniProtKB-KW"/>
</dbReference>
<sequence length="390" mass="42064">MLPAVLALALGLTACGAPDAPTPPSEPPKAARDAAPVAEATEKTRIEVSELVTGLEHPWGLAILPDGDMLVTERPGRLRRIAADGTVSAPIGGLPKIYVDGQAGLLDVVLSPTFAEDKLVYVSFAEPNLRGNKCGTAVARGRLEGDQLRDVEVVYRQEPKLSSGTHVGSRLVFDDQGHLFVTQGDNRVDSAVQSLDTLQGKLVRIWPDGRIPEDNPFAKREGARPEIWSLGHRNMQGAALHPVTRKVWTSEHGPMGGDELNIPEAGGNYGWPVITHGVDYSGEPIKGSTGREAPGMAQPHHVWEVSPGLSGMLFYSGKAIPEWKGNLLLGSLAKTALIRLELDGDRVVHEERLLAARQDRIRDVREGPDGAIYLLVDAEQGKLLRIRPAR</sequence>
<comment type="caution">
    <text evidence="3">The sequence shown here is derived from an EMBL/GenBank/DDBJ whole genome shotgun (WGS) entry which is preliminary data.</text>
</comment>
<organism evidence="3 4">
    <name type="scientific">Lysobacter brunescens</name>
    <dbReference type="NCBI Taxonomy" id="262323"/>
    <lineage>
        <taxon>Bacteria</taxon>
        <taxon>Pseudomonadati</taxon>
        <taxon>Pseudomonadota</taxon>
        <taxon>Gammaproteobacteria</taxon>
        <taxon>Lysobacterales</taxon>
        <taxon>Lysobacteraceae</taxon>
        <taxon>Lysobacter</taxon>
    </lineage>
</organism>
<dbReference type="Pfam" id="PF07995">
    <property type="entry name" value="GSDH"/>
    <property type="match status" value="1"/>
</dbReference>
<evidence type="ECO:0000256" key="1">
    <source>
        <dbReference type="SAM" id="MobiDB-lite"/>
    </source>
</evidence>
<feature type="region of interest" description="Disordered" evidence="1">
    <location>
        <begin position="18"/>
        <end position="39"/>
    </location>
</feature>
<dbReference type="EC" id="1.1.5.-" evidence="3"/>
<feature type="domain" description="Glucose/Sorbosone dehydrogenase" evidence="2">
    <location>
        <begin position="55"/>
        <end position="385"/>
    </location>
</feature>
<keyword evidence="4" id="KW-1185">Reference proteome</keyword>
<dbReference type="RefSeq" id="WP_386821728.1">
    <property type="nucleotide sequence ID" value="NZ_JBHTIF010000001.1"/>
</dbReference>
<accession>A0ABW2Y661</accession>
<evidence type="ECO:0000313" key="4">
    <source>
        <dbReference type="Proteomes" id="UP001597110"/>
    </source>
</evidence>
<dbReference type="InterPro" id="IPR011042">
    <property type="entry name" value="6-blade_b-propeller_TolB-like"/>
</dbReference>
<reference evidence="4" key="1">
    <citation type="journal article" date="2019" name="Int. J. Syst. Evol. Microbiol.">
        <title>The Global Catalogue of Microorganisms (GCM) 10K type strain sequencing project: providing services to taxonomists for standard genome sequencing and annotation.</title>
        <authorList>
            <consortium name="The Broad Institute Genomics Platform"/>
            <consortium name="The Broad Institute Genome Sequencing Center for Infectious Disease"/>
            <person name="Wu L."/>
            <person name="Ma J."/>
        </authorList>
    </citation>
    <scope>NUCLEOTIDE SEQUENCE [LARGE SCALE GENOMIC DNA]</scope>
    <source>
        <strain evidence="4">CCUG 55585</strain>
    </source>
</reference>
<dbReference type="Proteomes" id="UP001597110">
    <property type="component" value="Unassembled WGS sequence"/>
</dbReference>
<gene>
    <name evidence="3" type="ORF">ACFQ0E_00380</name>
</gene>
<dbReference type="EMBL" id="JBHTIF010000001">
    <property type="protein sequence ID" value="MFD0724044.1"/>
    <property type="molecule type" value="Genomic_DNA"/>
</dbReference>
<protein>
    <submittedName>
        <fullName evidence="3">PQQ-dependent sugar dehydrogenase</fullName>
        <ecNumber evidence="3">1.1.5.-</ecNumber>
    </submittedName>
</protein>
<dbReference type="PANTHER" id="PTHR19328:SF75">
    <property type="entry name" value="ALDOSE SUGAR DEHYDROGENASE YLII"/>
    <property type="match status" value="1"/>
</dbReference>
<proteinExistence type="predicted"/>
<keyword evidence="3" id="KW-0560">Oxidoreductase</keyword>
<dbReference type="SUPFAM" id="SSF50952">
    <property type="entry name" value="Soluble quinoprotein glucose dehydrogenase"/>
    <property type="match status" value="1"/>
</dbReference>
<dbReference type="InterPro" id="IPR012938">
    <property type="entry name" value="Glc/Sorbosone_DH"/>
</dbReference>
<name>A0ABW2Y661_9GAMM</name>
<evidence type="ECO:0000259" key="2">
    <source>
        <dbReference type="Pfam" id="PF07995"/>
    </source>
</evidence>
<dbReference type="PANTHER" id="PTHR19328">
    <property type="entry name" value="HEDGEHOG-INTERACTING PROTEIN"/>
    <property type="match status" value="1"/>
</dbReference>
<dbReference type="Gene3D" id="2.120.10.30">
    <property type="entry name" value="TolB, C-terminal domain"/>
    <property type="match status" value="1"/>
</dbReference>
<dbReference type="InterPro" id="IPR011041">
    <property type="entry name" value="Quinoprot_gluc/sorb_DH_b-prop"/>
</dbReference>
<evidence type="ECO:0000313" key="3">
    <source>
        <dbReference type="EMBL" id="MFD0724044.1"/>
    </source>
</evidence>